<accession>A0A1I3BL29</accession>
<proteinExistence type="predicted"/>
<dbReference type="SUPFAM" id="SSF49879">
    <property type="entry name" value="SMAD/FHA domain"/>
    <property type="match status" value="1"/>
</dbReference>
<sequence>MGIGKLESFLENHIEGFFNKRFSSSLELVELIKGIEKEVARQGRGKAMHQVPNCYAFTLAGDDYQRFCAQRVIDTLYAAVEKQVILQNYRMTGQLRIECRQDKARGIGTYTLESSYEELPTPQQSEAAANTIVLERSALLASTPLNLPREYKTVSLTVLEGPDKDAYLEFGEKKIYIGRRDKNEFILTDTKASRLHAWITYEEHRHILHDAQSTNGTFVNGKRVDTHCLQAGDKIKAGSTVLVYEVI</sequence>
<evidence type="ECO:0000259" key="1">
    <source>
        <dbReference type="PROSITE" id="PS50006"/>
    </source>
</evidence>
<dbReference type="PROSITE" id="PS50006">
    <property type="entry name" value="FHA_DOMAIN"/>
    <property type="match status" value="1"/>
</dbReference>
<organism evidence="2 3">
    <name type="scientific">Selenomonas ruminantium</name>
    <dbReference type="NCBI Taxonomy" id="971"/>
    <lineage>
        <taxon>Bacteria</taxon>
        <taxon>Bacillati</taxon>
        <taxon>Bacillota</taxon>
        <taxon>Negativicutes</taxon>
        <taxon>Selenomonadales</taxon>
        <taxon>Selenomonadaceae</taxon>
        <taxon>Selenomonas</taxon>
    </lineage>
</organism>
<dbReference type="InterPro" id="IPR042287">
    <property type="entry name" value="FhaA_N_sf"/>
</dbReference>
<gene>
    <name evidence="2" type="ORF">SAMN04487861_10157</name>
</gene>
<dbReference type="PANTHER" id="PTHR23308">
    <property type="entry name" value="NUCLEAR INHIBITOR OF PROTEIN PHOSPHATASE-1"/>
    <property type="match status" value="1"/>
</dbReference>
<dbReference type="Gene3D" id="3.30.2320.60">
    <property type="entry name" value="FhaA, phosphopeptide-binding domain (DUF3662)"/>
    <property type="match status" value="1"/>
</dbReference>
<dbReference type="Proteomes" id="UP000183639">
    <property type="component" value="Unassembled WGS sequence"/>
</dbReference>
<name>A0A1I3BL29_SELRU</name>
<dbReference type="InterPro" id="IPR022128">
    <property type="entry name" value="FhaA_N"/>
</dbReference>
<dbReference type="Pfam" id="PF12401">
    <property type="entry name" value="FhaA_N"/>
    <property type="match status" value="1"/>
</dbReference>
<dbReference type="SMART" id="SM00240">
    <property type="entry name" value="FHA"/>
    <property type="match status" value="1"/>
</dbReference>
<dbReference type="RefSeq" id="WP_075441366.1">
    <property type="nucleotide sequence ID" value="NZ_FOQK01000001.1"/>
</dbReference>
<dbReference type="InterPro" id="IPR000253">
    <property type="entry name" value="FHA_dom"/>
</dbReference>
<dbReference type="AlphaFoldDB" id="A0A1I3BL29"/>
<evidence type="ECO:0000313" key="3">
    <source>
        <dbReference type="Proteomes" id="UP000183639"/>
    </source>
</evidence>
<reference evidence="2 3" key="1">
    <citation type="submission" date="2016-10" db="EMBL/GenBank/DDBJ databases">
        <authorList>
            <person name="de Groot N.N."/>
        </authorList>
    </citation>
    <scope>NUCLEOTIDE SEQUENCE [LARGE SCALE GENOMIC DNA]</scope>
    <source>
        <strain evidence="2 3">Z108</strain>
    </source>
</reference>
<dbReference type="CDD" id="cd00060">
    <property type="entry name" value="FHA"/>
    <property type="match status" value="1"/>
</dbReference>
<dbReference type="EMBL" id="FOQK01000001">
    <property type="protein sequence ID" value="SFH62968.1"/>
    <property type="molecule type" value="Genomic_DNA"/>
</dbReference>
<protein>
    <submittedName>
        <fullName evidence="2">FHA domain-containing protein</fullName>
    </submittedName>
</protein>
<dbReference type="OrthoDB" id="9816434at2"/>
<dbReference type="Gene3D" id="2.60.200.20">
    <property type="match status" value="1"/>
</dbReference>
<feature type="domain" description="FHA" evidence="1">
    <location>
        <begin position="175"/>
        <end position="224"/>
    </location>
</feature>
<dbReference type="InterPro" id="IPR008984">
    <property type="entry name" value="SMAD_FHA_dom_sf"/>
</dbReference>
<dbReference type="InterPro" id="IPR050923">
    <property type="entry name" value="Cell_Proc_Reg/RNA_Proc"/>
</dbReference>
<dbReference type="Pfam" id="PF00498">
    <property type="entry name" value="FHA"/>
    <property type="match status" value="1"/>
</dbReference>
<evidence type="ECO:0000313" key="2">
    <source>
        <dbReference type="EMBL" id="SFH62968.1"/>
    </source>
</evidence>